<reference evidence="1" key="1">
    <citation type="submission" date="2020-05" db="EMBL/GenBank/DDBJ databases">
        <authorList>
            <person name="Chiriac C."/>
            <person name="Salcher M."/>
            <person name="Ghai R."/>
            <person name="Kavagutti S V."/>
        </authorList>
    </citation>
    <scope>NUCLEOTIDE SEQUENCE</scope>
</reference>
<dbReference type="EMBL" id="CAFBNC010000127">
    <property type="protein sequence ID" value="CAB4951319.1"/>
    <property type="molecule type" value="Genomic_DNA"/>
</dbReference>
<dbReference type="AlphaFoldDB" id="A0A6J7K9H0"/>
<gene>
    <name evidence="1" type="ORF">UFOPK3733_01894</name>
</gene>
<name>A0A6J7K9H0_9ZZZZ</name>
<sequence length="96" mass="10865">MLRHGFGPERQFEPFVPFLERATVTPDRLDDVADTAIAAAHDSLHLRGFGVVPLHLNAMHATRGIPEQVDLPLEFFDSVLTEPLERGERLWNEPTH</sequence>
<organism evidence="1">
    <name type="scientific">freshwater metagenome</name>
    <dbReference type="NCBI Taxonomy" id="449393"/>
    <lineage>
        <taxon>unclassified sequences</taxon>
        <taxon>metagenomes</taxon>
        <taxon>ecological metagenomes</taxon>
    </lineage>
</organism>
<accession>A0A6J7K9H0</accession>
<proteinExistence type="predicted"/>
<evidence type="ECO:0000313" key="1">
    <source>
        <dbReference type="EMBL" id="CAB4951319.1"/>
    </source>
</evidence>
<protein>
    <submittedName>
        <fullName evidence="1">Unannotated protein</fullName>
    </submittedName>
</protein>